<dbReference type="RefSeq" id="WP_170233872.1">
    <property type="nucleotide sequence ID" value="NZ_BJYR01000021.1"/>
</dbReference>
<reference evidence="2 3" key="1">
    <citation type="submission" date="2019-07" db="EMBL/GenBank/DDBJ databases">
        <title>Whole genome shotgun sequence of Novosphingobium sediminis NBRC 106119.</title>
        <authorList>
            <person name="Hosoyama A."/>
            <person name="Uohara A."/>
            <person name="Ohji S."/>
            <person name="Ichikawa N."/>
        </authorList>
    </citation>
    <scope>NUCLEOTIDE SEQUENCE [LARGE SCALE GENOMIC DNA]</scope>
    <source>
        <strain evidence="2 3">NBRC 106119</strain>
    </source>
</reference>
<evidence type="ECO:0000313" key="3">
    <source>
        <dbReference type="Proteomes" id="UP000321464"/>
    </source>
</evidence>
<accession>A0A512ANN1</accession>
<proteinExistence type="predicted"/>
<comment type="caution">
    <text evidence="2">The sequence shown here is derived from an EMBL/GenBank/DDBJ whole genome shotgun (WGS) entry which is preliminary data.</text>
</comment>
<dbReference type="AlphaFoldDB" id="A0A512ANN1"/>
<evidence type="ECO:0000313" key="2">
    <source>
        <dbReference type="EMBL" id="GEO01325.1"/>
    </source>
</evidence>
<evidence type="ECO:0000256" key="1">
    <source>
        <dbReference type="SAM" id="SignalP"/>
    </source>
</evidence>
<keyword evidence="3" id="KW-1185">Reference proteome</keyword>
<protein>
    <recommendedName>
        <fullName evidence="4">DUF4402 domain-containing protein</fullName>
    </recommendedName>
</protein>
<sequence length="165" mass="15772">MKKIILASAIAFISATPAFAASGNTSSTNGSATATIVEPIVLTHTSGAALGFGRFTTGTGGTVTVTEAGVGSTGSDVAFVPGSTNSADAFGVTGDAGRSFSIATTSGVVSFSGNDMPFTTTASASSGALDTNGVASFTVGGTLTVAAGLPAGAYVGSYSATVTYN</sequence>
<dbReference type="InterPro" id="IPR025514">
    <property type="entry name" value="DUF4402"/>
</dbReference>
<dbReference type="Pfam" id="PF14352">
    <property type="entry name" value="DUF4402"/>
    <property type="match status" value="1"/>
</dbReference>
<dbReference type="EMBL" id="BJYR01000021">
    <property type="protein sequence ID" value="GEO01325.1"/>
    <property type="molecule type" value="Genomic_DNA"/>
</dbReference>
<evidence type="ECO:0008006" key="4">
    <source>
        <dbReference type="Google" id="ProtNLM"/>
    </source>
</evidence>
<dbReference type="Proteomes" id="UP000321464">
    <property type="component" value="Unassembled WGS sequence"/>
</dbReference>
<keyword evidence="1" id="KW-0732">Signal</keyword>
<name>A0A512ANN1_9SPHN</name>
<feature type="signal peptide" evidence="1">
    <location>
        <begin position="1"/>
        <end position="20"/>
    </location>
</feature>
<gene>
    <name evidence="2" type="ORF">NSE01_31570</name>
</gene>
<feature type="chain" id="PRO_5021953139" description="DUF4402 domain-containing protein" evidence="1">
    <location>
        <begin position="21"/>
        <end position="165"/>
    </location>
</feature>
<organism evidence="2 3">
    <name type="scientific">Novosphingobium sediminis</name>
    <dbReference type="NCBI Taxonomy" id="707214"/>
    <lineage>
        <taxon>Bacteria</taxon>
        <taxon>Pseudomonadati</taxon>
        <taxon>Pseudomonadota</taxon>
        <taxon>Alphaproteobacteria</taxon>
        <taxon>Sphingomonadales</taxon>
        <taxon>Sphingomonadaceae</taxon>
        <taxon>Novosphingobium</taxon>
    </lineage>
</organism>